<comment type="similarity">
    <text evidence="1">Belongs to the ROK (NagC/XylR) family.</text>
</comment>
<dbReference type="STRING" id="656914.SAMN00017405_2325"/>
<dbReference type="PANTHER" id="PTHR18964">
    <property type="entry name" value="ROK (REPRESSOR, ORF, KINASE) FAMILY"/>
    <property type="match status" value="1"/>
</dbReference>
<evidence type="ECO:0000313" key="3">
    <source>
        <dbReference type="Proteomes" id="UP000192731"/>
    </source>
</evidence>
<dbReference type="Proteomes" id="UP000192731">
    <property type="component" value="Unassembled WGS sequence"/>
</dbReference>
<evidence type="ECO:0000313" key="2">
    <source>
        <dbReference type="EMBL" id="SMB96577.1"/>
    </source>
</evidence>
<dbReference type="EMBL" id="FWWT01000024">
    <property type="protein sequence ID" value="SMB96577.1"/>
    <property type="molecule type" value="Genomic_DNA"/>
</dbReference>
<dbReference type="CDD" id="cd24068">
    <property type="entry name" value="ASKHA_NBD_ROK_FnNanK-like"/>
    <property type="match status" value="1"/>
</dbReference>
<keyword evidence="2" id="KW-0808">Transferase</keyword>
<evidence type="ECO:0000256" key="1">
    <source>
        <dbReference type="ARBA" id="ARBA00006479"/>
    </source>
</evidence>
<dbReference type="Pfam" id="PF00480">
    <property type="entry name" value="ROK"/>
    <property type="match status" value="1"/>
</dbReference>
<gene>
    <name evidence="2" type="ORF">SAMN00017405_2325</name>
</gene>
<dbReference type="SUPFAM" id="SSF53067">
    <property type="entry name" value="Actin-like ATPase domain"/>
    <property type="match status" value="1"/>
</dbReference>
<protein>
    <submittedName>
        <fullName evidence="2">Glucokinase</fullName>
    </submittedName>
</protein>
<accession>A0A1W1VT82</accession>
<reference evidence="2 3" key="1">
    <citation type="submission" date="2017-04" db="EMBL/GenBank/DDBJ databases">
        <authorList>
            <person name="Afonso C.L."/>
            <person name="Miller P.J."/>
            <person name="Scott M.A."/>
            <person name="Spackman E."/>
            <person name="Goraichik I."/>
            <person name="Dimitrov K.M."/>
            <person name="Suarez D.L."/>
            <person name="Swayne D.E."/>
        </authorList>
    </citation>
    <scope>NUCLEOTIDE SEQUENCE [LARGE SCALE GENOMIC DNA]</scope>
    <source>
        <strain evidence="2 3">DSM 11270</strain>
    </source>
</reference>
<organism evidence="2 3">
    <name type="scientific">Desulfonispora thiosulfatigenes DSM 11270</name>
    <dbReference type="NCBI Taxonomy" id="656914"/>
    <lineage>
        <taxon>Bacteria</taxon>
        <taxon>Bacillati</taxon>
        <taxon>Bacillota</taxon>
        <taxon>Clostridia</taxon>
        <taxon>Eubacteriales</taxon>
        <taxon>Peptococcaceae</taxon>
        <taxon>Desulfonispora</taxon>
    </lineage>
</organism>
<dbReference type="InterPro" id="IPR043129">
    <property type="entry name" value="ATPase_NBD"/>
</dbReference>
<sequence length="317" mass="34622">MNEKVIKIREYSIGIDVGGTNIKAGLLDEDGKIQLAKSIKTQKEQGYISIIKKIIGLINSYQDNEELKIKGVGLALPGAVNDEKGLCLYCPNLKWDNINISSEIENSVGLKVKLINDANAACLGDYFYGVGKNSNNIIYLTLGTGLGSAVIIDNKLLQGKDKAAVEAGHMIIEPFGYPCSCGSRGCFETLVSATAIERRYSEKQDINRSFNKGNLTSKMIFEAYRNNDILAIKTIDETKEYLAIGISNLINIFNGEKVILAGGVMHSKEIILEGLENRVKECTYPSMRNFTITVSKLGDNAGVMGAASLFFKTLKVI</sequence>
<dbReference type="InterPro" id="IPR000600">
    <property type="entry name" value="ROK"/>
</dbReference>
<dbReference type="GO" id="GO:0016301">
    <property type="term" value="F:kinase activity"/>
    <property type="evidence" value="ECO:0007669"/>
    <property type="project" value="UniProtKB-KW"/>
</dbReference>
<dbReference type="AlphaFoldDB" id="A0A1W1VT82"/>
<dbReference type="PANTHER" id="PTHR18964:SF149">
    <property type="entry name" value="BIFUNCTIONAL UDP-N-ACETYLGLUCOSAMINE 2-EPIMERASE_N-ACETYLMANNOSAMINE KINASE"/>
    <property type="match status" value="1"/>
</dbReference>
<keyword evidence="3" id="KW-1185">Reference proteome</keyword>
<keyword evidence="2" id="KW-0418">Kinase</keyword>
<name>A0A1W1VT82_DESTI</name>
<dbReference type="Gene3D" id="3.30.420.40">
    <property type="match status" value="2"/>
</dbReference>
<proteinExistence type="inferred from homology"/>